<dbReference type="CDD" id="cd00609">
    <property type="entry name" value="AAT_like"/>
    <property type="match status" value="1"/>
</dbReference>
<evidence type="ECO:0000256" key="7">
    <source>
        <dbReference type="ARBA" id="ARBA00022679"/>
    </source>
</evidence>
<keyword evidence="14" id="KW-1185">Reference proteome</keyword>
<sequence>MTQFSLERIVRPNILALAPYRCARDDYSTGILLDANENSFGPSLADTSALRLDLERYPDPLHNDIKKHLCLLRDVPSPENFFLGVGSDEAIDLLIRIFCIPGKDKILVTPPTYGMYSVCAQVNDVGVVKVPLTLDDKKFQLQTDKVFEALQQNPDVKIVFLCSPGNPTGSLLAKEDIQKILTFPGFNGIVIVDEAYIDFVEEQKGGSTASWVTQFPNLVVLQTLSKSFGLAGIRVGIAISTPEIIALMNNTKAPYNICSLSADVALSALQDSSIELMKSRVDLVRQERKKFMENVVKISGIGAIKGTNDANFILVEILDKDNQKPCNERAHRIYTYLAQERGVVVRLRCMEPGCAGCLRITIGTPEENITVLKELELALKSM</sequence>
<evidence type="ECO:0000256" key="5">
    <source>
        <dbReference type="ARBA" id="ARBA00022576"/>
    </source>
</evidence>
<keyword evidence="6" id="KW-0028">Amino-acid biosynthesis</keyword>
<dbReference type="HAMAP" id="MF_01023">
    <property type="entry name" value="HisC_aminotrans_2"/>
    <property type="match status" value="1"/>
</dbReference>
<accession>A0ABR2VZ79</accession>
<evidence type="ECO:0000313" key="14">
    <source>
        <dbReference type="Proteomes" id="UP001479436"/>
    </source>
</evidence>
<evidence type="ECO:0000256" key="4">
    <source>
        <dbReference type="ARBA" id="ARBA00012748"/>
    </source>
</evidence>
<dbReference type="PANTHER" id="PTHR42885:SF2">
    <property type="entry name" value="HISTIDINOL-PHOSPHATE AMINOTRANSFERASE"/>
    <property type="match status" value="1"/>
</dbReference>
<dbReference type="EC" id="2.6.1.9" evidence="4"/>
<proteinExistence type="inferred from homology"/>
<dbReference type="Gene3D" id="3.40.640.10">
    <property type="entry name" value="Type I PLP-dependent aspartate aminotransferase-like (Major domain)"/>
    <property type="match status" value="1"/>
</dbReference>
<keyword evidence="7 13" id="KW-0808">Transferase</keyword>
<gene>
    <name evidence="13" type="primary">HIS5</name>
    <name evidence="13" type="ORF">K7432_008020</name>
</gene>
<comment type="pathway">
    <text evidence="2">Amino-acid biosynthesis; L-histidine biosynthesis; L-histidine from 5-phospho-alpha-D-ribose 1-diphosphate: step 7/9.</text>
</comment>
<dbReference type="PANTHER" id="PTHR42885">
    <property type="entry name" value="HISTIDINOL-PHOSPHATE AMINOTRANSFERASE-RELATED"/>
    <property type="match status" value="1"/>
</dbReference>
<evidence type="ECO:0000256" key="1">
    <source>
        <dbReference type="ARBA" id="ARBA00001933"/>
    </source>
</evidence>
<evidence type="ECO:0000256" key="6">
    <source>
        <dbReference type="ARBA" id="ARBA00022605"/>
    </source>
</evidence>
<reference evidence="13 14" key="1">
    <citation type="submission" date="2023-04" db="EMBL/GenBank/DDBJ databases">
        <title>Genome of Basidiobolus ranarum AG-B5.</title>
        <authorList>
            <person name="Stajich J.E."/>
            <person name="Carter-House D."/>
            <person name="Gryganskyi A."/>
        </authorList>
    </citation>
    <scope>NUCLEOTIDE SEQUENCE [LARGE SCALE GENOMIC DNA]</scope>
    <source>
        <strain evidence="13 14">AG-B5</strain>
    </source>
</reference>
<evidence type="ECO:0000259" key="12">
    <source>
        <dbReference type="Pfam" id="PF00155"/>
    </source>
</evidence>
<dbReference type="PROSITE" id="PS00599">
    <property type="entry name" value="AA_TRANSFER_CLASS_2"/>
    <property type="match status" value="1"/>
</dbReference>
<feature type="domain" description="Aminotransferase class I/classII large" evidence="12">
    <location>
        <begin position="31"/>
        <end position="371"/>
    </location>
</feature>
<evidence type="ECO:0000256" key="11">
    <source>
        <dbReference type="ARBA" id="ARBA00047481"/>
    </source>
</evidence>
<dbReference type="GO" id="GO:0004400">
    <property type="term" value="F:histidinol-phosphate transaminase activity"/>
    <property type="evidence" value="ECO:0007669"/>
    <property type="project" value="UniProtKB-EC"/>
</dbReference>
<keyword evidence="5 13" id="KW-0032">Aminotransferase</keyword>
<dbReference type="InterPro" id="IPR001917">
    <property type="entry name" value="Aminotrans_II_pyridoxalP_BS"/>
</dbReference>
<dbReference type="InterPro" id="IPR004839">
    <property type="entry name" value="Aminotransferase_I/II_large"/>
</dbReference>
<dbReference type="InterPro" id="IPR005861">
    <property type="entry name" value="HisP_aminotrans"/>
</dbReference>
<organism evidence="13 14">
    <name type="scientific">Basidiobolus ranarum</name>
    <dbReference type="NCBI Taxonomy" id="34480"/>
    <lineage>
        <taxon>Eukaryota</taxon>
        <taxon>Fungi</taxon>
        <taxon>Fungi incertae sedis</taxon>
        <taxon>Zoopagomycota</taxon>
        <taxon>Entomophthoromycotina</taxon>
        <taxon>Basidiobolomycetes</taxon>
        <taxon>Basidiobolales</taxon>
        <taxon>Basidiobolaceae</taxon>
        <taxon>Basidiobolus</taxon>
    </lineage>
</organism>
<evidence type="ECO:0000256" key="10">
    <source>
        <dbReference type="ARBA" id="ARBA00030262"/>
    </source>
</evidence>
<comment type="similarity">
    <text evidence="3">Belongs to the class-II pyridoxal-phosphate-dependent aminotransferase family.</text>
</comment>
<comment type="cofactor">
    <cofactor evidence="1">
        <name>pyridoxal 5'-phosphate</name>
        <dbReference type="ChEBI" id="CHEBI:597326"/>
    </cofactor>
</comment>
<dbReference type="EMBL" id="JASJQH010007301">
    <property type="protein sequence ID" value="KAK9711107.1"/>
    <property type="molecule type" value="Genomic_DNA"/>
</dbReference>
<evidence type="ECO:0000256" key="8">
    <source>
        <dbReference type="ARBA" id="ARBA00022898"/>
    </source>
</evidence>
<protein>
    <recommendedName>
        <fullName evidence="4">histidinol-phosphate transaminase</fullName>
        <ecNumber evidence="4">2.6.1.9</ecNumber>
    </recommendedName>
    <alternativeName>
        <fullName evidence="10">Imidazole acetol-phosphate transaminase</fullName>
    </alternativeName>
</protein>
<name>A0ABR2VZ79_9FUNG</name>
<evidence type="ECO:0000256" key="2">
    <source>
        <dbReference type="ARBA" id="ARBA00005011"/>
    </source>
</evidence>
<evidence type="ECO:0000256" key="3">
    <source>
        <dbReference type="ARBA" id="ARBA00008392"/>
    </source>
</evidence>
<keyword evidence="9" id="KW-0368">Histidine biosynthesis</keyword>
<evidence type="ECO:0000256" key="9">
    <source>
        <dbReference type="ARBA" id="ARBA00023102"/>
    </source>
</evidence>
<comment type="catalytic activity">
    <reaction evidence="11">
        <text>L-histidinol phosphate + 2-oxoglutarate = 3-(imidazol-4-yl)-2-oxopropyl phosphate + L-glutamate</text>
        <dbReference type="Rhea" id="RHEA:23744"/>
        <dbReference type="ChEBI" id="CHEBI:16810"/>
        <dbReference type="ChEBI" id="CHEBI:29985"/>
        <dbReference type="ChEBI" id="CHEBI:57766"/>
        <dbReference type="ChEBI" id="CHEBI:57980"/>
        <dbReference type="EC" id="2.6.1.9"/>
    </reaction>
</comment>
<dbReference type="InterPro" id="IPR015424">
    <property type="entry name" value="PyrdxlP-dep_Trfase"/>
</dbReference>
<dbReference type="Proteomes" id="UP001479436">
    <property type="component" value="Unassembled WGS sequence"/>
</dbReference>
<dbReference type="Gene3D" id="3.90.1150.10">
    <property type="entry name" value="Aspartate Aminotransferase, domain 1"/>
    <property type="match status" value="1"/>
</dbReference>
<dbReference type="InterPro" id="IPR015422">
    <property type="entry name" value="PyrdxlP-dep_Trfase_small"/>
</dbReference>
<dbReference type="InterPro" id="IPR015421">
    <property type="entry name" value="PyrdxlP-dep_Trfase_major"/>
</dbReference>
<dbReference type="NCBIfam" id="TIGR01141">
    <property type="entry name" value="hisC"/>
    <property type="match status" value="1"/>
</dbReference>
<dbReference type="Pfam" id="PF00155">
    <property type="entry name" value="Aminotran_1_2"/>
    <property type="match status" value="1"/>
</dbReference>
<comment type="caution">
    <text evidence="13">The sequence shown here is derived from an EMBL/GenBank/DDBJ whole genome shotgun (WGS) entry which is preliminary data.</text>
</comment>
<keyword evidence="8" id="KW-0663">Pyridoxal phosphate</keyword>
<evidence type="ECO:0000313" key="13">
    <source>
        <dbReference type="EMBL" id="KAK9711107.1"/>
    </source>
</evidence>
<dbReference type="SUPFAM" id="SSF53383">
    <property type="entry name" value="PLP-dependent transferases"/>
    <property type="match status" value="1"/>
</dbReference>